<evidence type="ECO:0000256" key="1">
    <source>
        <dbReference type="ARBA" id="ARBA00023125"/>
    </source>
</evidence>
<dbReference type="InterPro" id="IPR009071">
    <property type="entry name" value="HMG_box_dom"/>
</dbReference>
<dbReference type="CDD" id="cd01389">
    <property type="entry name" value="HMG-box_ROX1-like"/>
    <property type="match status" value="1"/>
</dbReference>
<keyword evidence="3" id="KW-0539">Nucleus</keyword>
<dbReference type="InterPro" id="IPR050140">
    <property type="entry name" value="SRY-related_HMG-box_TF-like"/>
</dbReference>
<dbReference type="Gene3D" id="1.10.30.10">
    <property type="entry name" value="High mobility group box domain"/>
    <property type="match status" value="1"/>
</dbReference>
<sequence>MTSISLPAHSIVSSSLVQVGVNAGTSQPSSSTKRGKKKSDGHIPRPRNAWILYRSAMINTLTPPSPDGRRRTQGEISKELAKMWANATPEVRAFYQGEAAREKAEHTARYPDYKYTPVKKEVKKRVKEQEKKRQERSVRGTRRRETRSSLEPNLRPGRAAFSRRKTDVSMGALEEPWRPSDEAGPTQLQLQSTSRPHLPSRHHIHDVPVHQHAPPISPEGWKPTSFSVARRRGVHQQEASSRPPSTLSSEASFASTNDSSMFQRPDSAHSQSFTDLSLFDDFDLNVGMGHVGPGQGHAAGDLWLSSGAGSLQFPQLRLGQQQVEDWEREQRRARFESSYEPPLPHLGEEMMSYLNFDHTDLERDGAFGGLYGEPQGAFNPPQHAHYQDPFALPEMQYGSRWPAHAS</sequence>
<gene>
    <name evidence="6" type="ORF">EVG20_g1735</name>
</gene>
<feature type="compositionally biased region" description="Polar residues" evidence="4">
    <location>
        <begin position="21"/>
        <end position="32"/>
    </location>
</feature>
<feature type="region of interest" description="Disordered" evidence="4">
    <location>
        <begin position="229"/>
        <end position="268"/>
    </location>
</feature>
<dbReference type="PROSITE" id="PS50118">
    <property type="entry name" value="HMG_BOX_2"/>
    <property type="match status" value="1"/>
</dbReference>
<evidence type="ECO:0000256" key="2">
    <source>
        <dbReference type="ARBA" id="ARBA00023163"/>
    </source>
</evidence>
<dbReference type="SUPFAM" id="SSF47095">
    <property type="entry name" value="HMG-box"/>
    <property type="match status" value="1"/>
</dbReference>
<protein>
    <recommendedName>
        <fullName evidence="5">HMG box domain-containing protein</fullName>
    </recommendedName>
</protein>
<dbReference type="GO" id="GO:0000978">
    <property type="term" value="F:RNA polymerase II cis-regulatory region sequence-specific DNA binding"/>
    <property type="evidence" value="ECO:0007669"/>
    <property type="project" value="TreeGrafter"/>
</dbReference>
<feature type="compositionally biased region" description="Polar residues" evidence="4">
    <location>
        <begin position="237"/>
        <end position="262"/>
    </location>
</feature>
<feature type="region of interest" description="Disordered" evidence="4">
    <location>
        <begin position="121"/>
        <end position="202"/>
    </location>
</feature>
<comment type="caution">
    <text evidence="6">The sequence shown here is derived from an EMBL/GenBank/DDBJ whole genome shotgun (WGS) entry which is preliminary data.</text>
</comment>
<evidence type="ECO:0000256" key="4">
    <source>
        <dbReference type="SAM" id="MobiDB-lite"/>
    </source>
</evidence>
<keyword evidence="7" id="KW-1185">Reference proteome</keyword>
<dbReference type="SMART" id="SM00398">
    <property type="entry name" value="HMG"/>
    <property type="match status" value="1"/>
</dbReference>
<dbReference type="AlphaFoldDB" id="A0A4Y9ZBV3"/>
<reference evidence="6 7" key="1">
    <citation type="submission" date="2019-02" db="EMBL/GenBank/DDBJ databases">
        <title>Genome sequencing of the rare red list fungi Dentipellis fragilis.</title>
        <authorList>
            <person name="Buettner E."/>
            <person name="Kellner H."/>
        </authorList>
    </citation>
    <scope>NUCLEOTIDE SEQUENCE [LARGE SCALE GENOMIC DNA]</scope>
    <source>
        <strain evidence="6 7">DSM 105465</strain>
    </source>
</reference>
<feature type="compositionally biased region" description="Polar residues" evidence="4">
    <location>
        <begin position="186"/>
        <end position="195"/>
    </location>
</feature>
<dbReference type="GO" id="GO:0001228">
    <property type="term" value="F:DNA-binding transcription activator activity, RNA polymerase II-specific"/>
    <property type="evidence" value="ECO:0007669"/>
    <property type="project" value="TreeGrafter"/>
</dbReference>
<keyword evidence="2" id="KW-0804">Transcription</keyword>
<proteinExistence type="predicted"/>
<organism evidence="6 7">
    <name type="scientific">Dentipellis fragilis</name>
    <dbReference type="NCBI Taxonomy" id="205917"/>
    <lineage>
        <taxon>Eukaryota</taxon>
        <taxon>Fungi</taxon>
        <taxon>Dikarya</taxon>
        <taxon>Basidiomycota</taxon>
        <taxon>Agaricomycotina</taxon>
        <taxon>Agaricomycetes</taxon>
        <taxon>Russulales</taxon>
        <taxon>Hericiaceae</taxon>
        <taxon>Dentipellis</taxon>
    </lineage>
</organism>
<dbReference type="Proteomes" id="UP000298327">
    <property type="component" value="Unassembled WGS sequence"/>
</dbReference>
<accession>A0A4Y9ZBV3</accession>
<feature type="compositionally biased region" description="Basic and acidic residues" evidence="4">
    <location>
        <begin position="127"/>
        <end position="138"/>
    </location>
</feature>
<dbReference type="OrthoDB" id="6247875at2759"/>
<keyword evidence="1 3" id="KW-0238">DNA-binding</keyword>
<dbReference type="PANTHER" id="PTHR10270">
    <property type="entry name" value="SOX TRANSCRIPTION FACTOR"/>
    <property type="match status" value="1"/>
</dbReference>
<feature type="domain" description="HMG box" evidence="5">
    <location>
        <begin position="43"/>
        <end position="114"/>
    </location>
</feature>
<evidence type="ECO:0000256" key="3">
    <source>
        <dbReference type="PROSITE-ProRule" id="PRU00267"/>
    </source>
</evidence>
<dbReference type="GO" id="GO:0030154">
    <property type="term" value="P:cell differentiation"/>
    <property type="evidence" value="ECO:0007669"/>
    <property type="project" value="TreeGrafter"/>
</dbReference>
<dbReference type="EMBL" id="SEOQ01000058">
    <property type="protein sequence ID" value="TFY71281.1"/>
    <property type="molecule type" value="Genomic_DNA"/>
</dbReference>
<name>A0A4Y9ZBV3_9AGAM</name>
<dbReference type="STRING" id="205917.A0A4Y9ZBV3"/>
<dbReference type="PANTHER" id="PTHR10270:SF161">
    <property type="entry name" value="SEX-DETERMINING REGION Y PROTEIN"/>
    <property type="match status" value="1"/>
</dbReference>
<feature type="region of interest" description="Disordered" evidence="4">
    <location>
        <begin position="21"/>
        <end position="47"/>
    </location>
</feature>
<evidence type="ECO:0000313" key="6">
    <source>
        <dbReference type="EMBL" id="TFY71281.1"/>
    </source>
</evidence>
<evidence type="ECO:0000259" key="5">
    <source>
        <dbReference type="PROSITE" id="PS50118"/>
    </source>
</evidence>
<dbReference type="InterPro" id="IPR036910">
    <property type="entry name" value="HMG_box_dom_sf"/>
</dbReference>
<dbReference type="Pfam" id="PF00505">
    <property type="entry name" value="HMG_box"/>
    <property type="match status" value="1"/>
</dbReference>
<evidence type="ECO:0000313" key="7">
    <source>
        <dbReference type="Proteomes" id="UP000298327"/>
    </source>
</evidence>
<feature type="DNA-binding region" description="HMG box" evidence="3">
    <location>
        <begin position="43"/>
        <end position="114"/>
    </location>
</feature>
<dbReference type="GO" id="GO:0005634">
    <property type="term" value="C:nucleus"/>
    <property type="evidence" value="ECO:0007669"/>
    <property type="project" value="UniProtKB-UniRule"/>
</dbReference>